<reference evidence="2" key="1">
    <citation type="journal article" date="2018" name="Nat. Microbiol.">
        <title>Leveraging single-cell genomics to expand the fungal tree of life.</title>
        <authorList>
            <person name="Ahrendt S.R."/>
            <person name="Quandt C.A."/>
            <person name="Ciobanu D."/>
            <person name="Clum A."/>
            <person name="Salamov A."/>
            <person name="Andreopoulos B."/>
            <person name="Cheng J.F."/>
            <person name="Woyke T."/>
            <person name="Pelin A."/>
            <person name="Henrissat B."/>
            <person name="Reynolds N.K."/>
            <person name="Benny G.L."/>
            <person name="Smith M.E."/>
            <person name="James T.Y."/>
            <person name="Grigoriev I.V."/>
        </authorList>
    </citation>
    <scope>NUCLEOTIDE SEQUENCE [LARGE SCALE GENOMIC DNA]</scope>
    <source>
        <strain evidence="2">RSA 468</strain>
    </source>
</reference>
<proteinExistence type="predicted"/>
<dbReference type="Gene3D" id="3.30.230.90">
    <property type="match status" value="1"/>
</dbReference>
<accession>A0A4P9ZXI6</accession>
<dbReference type="Proteomes" id="UP000268162">
    <property type="component" value="Unassembled WGS sequence"/>
</dbReference>
<sequence length="167" mass="18238">MENETSNTDRAFPVPIEQACILIAGNPTDIVVLGFSNRIVVLVTQLDNIGSLLMTQLASSAENPMISAPMHNSDGSKDLAESSVPIDTRFILGTPGDPALGMIYQLLATQITNTIYQANRYDGRQLLLGISLKDHRTLTQRNDTTSGNQLRETLGPLVEAIKQCRVW</sequence>
<dbReference type="STRING" id="215637.A0A4P9ZXI6"/>
<evidence type="ECO:0000313" key="1">
    <source>
        <dbReference type="EMBL" id="RKP38384.1"/>
    </source>
</evidence>
<dbReference type="GO" id="GO:0043248">
    <property type="term" value="P:proteasome assembly"/>
    <property type="evidence" value="ECO:0007669"/>
    <property type="project" value="InterPro"/>
</dbReference>
<organism evidence="1 2">
    <name type="scientific">Dimargaris cristalligena</name>
    <dbReference type="NCBI Taxonomy" id="215637"/>
    <lineage>
        <taxon>Eukaryota</taxon>
        <taxon>Fungi</taxon>
        <taxon>Fungi incertae sedis</taxon>
        <taxon>Zoopagomycota</taxon>
        <taxon>Kickxellomycotina</taxon>
        <taxon>Dimargaritomycetes</taxon>
        <taxon>Dimargaritales</taxon>
        <taxon>Dimargaritaceae</taxon>
        <taxon>Dimargaris</taxon>
    </lineage>
</organism>
<protein>
    <submittedName>
        <fullName evidence="1">Uncharacterized protein</fullName>
    </submittedName>
</protein>
<dbReference type="PANTHER" id="PTHR31051:SF1">
    <property type="entry name" value="PROTEASOME ASSEMBLY CHAPERONE 3"/>
    <property type="match status" value="1"/>
</dbReference>
<name>A0A4P9ZXI6_9FUNG</name>
<gene>
    <name evidence="1" type="ORF">BJ085DRAFT_37890</name>
</gene>
<dbReference type="Pfam" id="PF10178">
    <property type="entry name" value="PAC3"/>
    <property type="match status" value="1"/>
</dbReference>
<dbReference type="PANTHER" id="PTHR31051">
    <property type="entry name" value="PROTEASOME ASSEMBLY CHAPERONE 3"/>
    <property type="match status" value="1"/>
</dbReference>
<dbReference type="EMBL" id="ML002374">
    <property type="protein sequence ID" value="RKP38384.1"/>
    <property type="molecule type" value="Genomic_DNA"/>
</dbReference>
<dbReference type="InterPro" id="IPR053720">
    <property type="entry name" value="Psm_Assembly_Chaperone"/>
</dbReference>
<dbReference type="InterPro" id="IPR018788">
    <property type="entry name" value="Proteasome_assmbl_chp_3"/>
</dbReference>
<evidence type="ECO:0000313" key="2">
    <source>
        <dbReference type="Proteomes" id="UP000268162"/>
    </source>
</evidence>
<keyword evidence="2" id="KW-1185">Reference proteome</keyword>
<dbReference type="AlphaFoldDB" id="A0A4P9ZXI6"/>